<sequence>MEPQKYQLDTIALHSGYEIEPTTKSVEVPLYLTNAYAFENTQDACDQFALKKPGSIYTRLANPTVDVLEQRIAALDGGIGALAFASGHAAIFNTVVNLASQGDEIVASIQIYGGAINMLGVTLKRLGIHVTFVNPDDLEAWENAVTDKTRMFFVETVGNPNANVANLEQIGKIAHKHGIPYVVDSTFTTPALCRPIEFGADIVIHSATKFLGGHSNVMGGLVVDSGKFQYKDNPRFPLYNQPDESYHGLVYADLGESAFIARLRSLITRDLGACISPFNAFMLLQGIETLSLRMERHCENALKVAEYLEQHPQVEFVNCPMLKSSKYYELGQKYMPKGTGSVFTFGLKGTRETGAKFIDSLKLLINCANVGDSKSLVIHPATTTHSQLSAEQLVAAGITEGTIRLSIGLEDIQDIIADLDQAISNATK</sequence>
<protein>
    <submittedName>
        <fullName evidence="6">O-acetylhomoserine aminocarboxypropyltransferase/cysteine synthase</fullName>
    </submittedName>
</protein>
<evidence type="ECO:0000313" key="6">
    <source>
        <dbReference type="EMBL" id="MBC5787961.1"/>
    </source>
</evidence>
<dbReference type="PROSITE" id="PS00868">
    <property type="entry name" value="CYS_MET_METAB_PP"/>
    <property type="match status" value="1"/>
</dbReference>
<dbReference type="PIRSF" id="PIRSF001434">
    <property type="entry name" value="CGS"/>
    <property type="match status" value="1"/>
</dbReference>
<dbReference type="SUPFAM" id="SSF53383">
    <property type="entry name" value="PLP-dependent transferases"/>
    <property type="match status" value="1"/>
</dbReference>
<dbReference type="InterPro" id="IPR054542">
    <property type="entry name" value="Cys_met_metab_PP"/>
</dbReference>
<dbReference type="PANTHER" id="PTHR43797:SF2">
    <property type="entry name" value="HOMOCYSTEINE_CYSTEINE SYNTHASE"/>
    <property type="match status" value="1"/>
</dbReference>
<gene>
    <name evidence="6" type="ORF">H8Z77_08030</name>
</gene>
<keyword evidence="7" id="KW-1185">Reference proteome</keyword>
<dbReference type="NCBIfam" id="TIGR01326">
    <property type="entry name" value="OAH_OAS_sulfhy"/>
    <property type="match status" value="1"/>
</dbReference>
<dbReference type="InterPro" id="IPR015421">
    <property type="entry name" value="PyrdxlP-dep_Trfase_major"/>
</dbReference>
<evidence type="ECO:0000256" key="4">
    <source>
        <dbReference type="ARBA" id="ARBA00022898"/>
    </source>
</evidence>
<keyword evidence="4 5" id="KW-0663">Pyridoxal phosphate</keyword>
<comment type="caution">
    <text evidence="6">The sequence shown here is derived from an EMBL/GenBank/DDBJ whole genome shotgun (WGS) entry which is preliminary data.</text>
</comment>
<proteinExistence type="inferred from homology"/>
<dbReference type="Gene3D" id="3.40.640.10">
    <property type="entry name" value="Type I PLP-dependent aspartate aminotransferase-like (Major domain)"/>
    <property type="match status" value="1"/>
</dbReference>
<evidence type="ECO:0000313" key="7">
    <source>
        <dbReference type="Proteomes" id="UP000649151"/>
    </source>
</evidence>
<evidence type="ECO:0000256" key="2">
    <source>
        <dbReference type="ARBA" id="ARBA00009077"/>
    </source>
</evidence>
<name>A0ABR7IS47_9CLOT</name>
<evidence type="ECO:0000256" key="3">
    <source>
        <dbReference type="ARBA" id="ARBA00022679"/>
    </source>
</evidence>
<comment type="cofactor">
    <cofactor evidence="1 5">
        <name>pyridoxal 5'-phosphate</name>
        <dbReference type="ChEBI" id="CHEBI:597326"/>
    </cofactor>
</comment>
<dbReference type="InterPro" id="IPR006235">
    <property type="entry name" value="OAc-hSer/O-AcSer_sulfhydrylase"/>
</dbReference>
<dbReference type="Gene3D" id="3.90.1150.10">
    <property type="entry name" value="Aspartate Aminotransferase, domain 1"/>
    <property type="match status" value="1"/>
</dbReference>
<dbReference type="InterPro" id="IPR000277">
    <property type="entry name" value="Cys/Met-Metab_PyrdxlP-dep_enz"/>
</dbReference>
<dbReference type="PANTHER" id="PTHR43797">
    <property type="entry name" value="HOMOCYSTEINE/CYSTEINE SYNTHASE"/>
    <property type="match status" value="1"/>
</dbReference>
<dbReference type="InterPro" id="IPR015424">
    <property type="entry name" value="PyrdxlP-dep_Trfase"/>
</dbReference>
<organism evidence="6 7">
    <name type="scientific">Clostridium facile</name>
    <dbReference type="NCBI Taxonomy" id="2763035"/>
    <lineage>
        <taxon>Bacteria</taxon>
        <taxon>Bacillati</taxon>
        <taxon>Bacillota</taxon>
        <taxon>Clostridia</taxon>
        <taxon>Eubacteriales</taxon>
        <taxon>Clostridiaceae</taxon>
        <taxon>Clostridium</taxon>
    </lineage>
</organism>
<dbReference type="RefSeq" id="WP_186996697.1">
    <property type="nucleotide sequence ID" value="NZ_JACOQK010000001.1"/>
</dbReference>
<dbReference type="InterPro" id="IPR015422">
    <property type="entry name" value="PyrdxlP-dep_Trfase_small"/>
</dbReference>
<evidence type="ECO:0000256" key="1">
    <source>
        <dbReference type="ARBA" id="ARBA00001933"/>
    </source>
</evidence>
<keyword evidence="3" id="KW-0808">Transferase</keyword>
<dbReference type="EMBL" id="JACOQK010000001">
    <property type="protein sequence ID" value="MBC5787961.1"/>
    <property type="molecule type" value="Genomic_DNA"/>
</dbReference>
<reference evidence="6 7" key="1">
    <citation type="submission" date="2020-08" db="EMBL/GenBank/DDBJ databases">
        <title>Genome public.</title>
        <authorList>
            <person name="Liu C."/>
            <person name="Sun Q."/>
        </authorList>
    </citation>
    <scope>NUCLEOTIDE SEQUENCE [LARGE SCALE GENOMIC DNA]</scope>
    <source>
        <strain evidence="6 7">NSJ-27</strain>
    </source>
</reference>
<accession>A0ABR7IS47</accession>
<dbReference type="Pfam" id="PF01053">
    <property type="entry name" value="Cys_Met_Meta_PP"/>
    <property type="match status" value="1"/>
</dbReference>
<dbReference type="Proteomes" id="UP000649151">
    <property type="component" value="Unassembled WGS sequence"/>
</dbReference>
<evidence type="ECO:0000256" key="5">
    <source>
        <dbReference type="RuleBase" id="RU362118"/>
    </source>
</evidence>
<comment type="similarity">
    <text evidence="2 5">Belongs to the trans-sulfuration enzymes family.</text>
</comment>
<dbReference type="CDD" id="cd00614">
    <property type="entry name" value="CGS_like"/>
    <property type="match status" value="1"/>
</dbReference>